<proteinExistence type="predicted"/>
<keyword evidence="2" id="KW-1185">Reference proteome</keyword>
<dbReference type="Gene3D" id="3.30.40.30">
    <property type="entry name" value="YqaI domain"/>
    <property type="match status" value="1"/>
</dbReference>
<comment type="caution">
    <text evidence="1">The sequence shown here is derived from an EMBL/GenBank/DDBJ whole genome shotgun (WGS) entry which is preliminary data.</text>
</comment>
<sequence>MEHPDITHIRRTGYPKYNERTGLYGVDALGNEVYKGDEILVLDDTYFLTDELLQQTQEVLKLFGATYHIAD</sequence>
<evidence type="ECO:0000313" key="2">
    <source>
        <dbReference type="Proteomes" id="UP000036780"/>
    </source>
</evidence>
<gene>
    <name evidence="1" type="ORF">AFK71_10970</name>
</gene>
<organism evidence="1 2">
    <name type="scientific">Virgibacillus pantothenticus</name>
    <dbReference type="NCBI Taxonomy" id="1473"/>
    <lineage>
        <taxon>Bacteria</taxon>
        <taxon>Bacillati</taxon>
        <taxon>Bacillota</taxon>
        <taxon>Bacilli</taxon>
        <taxon>Bacillales</taxon>
        <taxon>Bacillaceae</taxon>
        <taxon>Virgibacillus</taxon>
    </lineage>
</organism>
<dbReference type="EMBL" id="LGTO01000007">
    <property type="protein sequence ID" value="KNE20869.1"/>
    <property type="molecule type" value="Genomic_DNA"/>
</dbReference>
<protein>
    <submittedName>
        <fullName evidence="1">Uncharacterized protein</fullName>
    </submittedName>
</protein>
<name>A0A0L0QQL4_VIRPA</name>
<reference evidence="2" key="1">
    <citation type="submission" date="2015-07" db="EMBL/GenBank/DDBJ databases">
        <title>Fjat-10053 dsm26.</title>
        <authorList>
            <person name="Liu B."/>
            <person name="Wang J."/>
            <person name="Zhu Y."/>
            <person name="Liu G."/>
            <person name="Chen Q."/>
            <person name="Chen Z."/>
            <person name="Lan J."/>
            <person name="Che J."/>
            <person name="Ge C."/>
            <person name="Shi H."/>
            <person name="Pan Z."/>
            <person name="Liu X."/>
        </authorList>
    </citation>
    <scope>NUCLEOTIDE SEQUENCE [LARGE SCALE GENOMIC DNA]</scope>
    <source>
        <strain evidence="2">DSM 26</strain>
    </source>
</reference>
<dbReference type="AlphaFoldDB" id="A0A0L0QQL4"/>
<evidence type="ECO:0000313" key="1">
    <source>
        <dbReference type="EMBL" id="KNE20869.1"/>
    </source>
</evidence>
<accession>A0A0L0QQL4</accession>
<dbReference type="PATRIC" id="fig|1473.5.peg.722"/>
<dbReference type="InterPro" id="IPR023118">
    <property type="entry name" value="YqaI_dom_sf"/>
</dbReference>
<dbReference type="Proteomes" id="UP000036780">
    <property type="component" value="Unassembled WGS sequence"/>
</dbReference>